<dbReference type="OrthoDB" id="422540at2759"/>
<comment type="caution">
    <text evidence="1">The sequence shown here is derived from an EMBL/GenBank/DDBJ whole genome shotgun (WGS) entry which is preliminary data.</text>
</comment>
<proteinExistence type="predicted"/>
<accession>A0A8X6U7B0</accession>
<keyword evidence="2" id="KW-1185">Reference proteome</keyword>
<dbReference type="EMBL" id="BMAW01120234">
    <property type="protein sequence ID" value="GFT88261.1"/>
    <property type="molecule type" value="Genomic_DNA"/>
</dbReference>
<gene>
    <name evidence="1" type="primary">TY3B-G_16</name>
    <name evidence="1" type="ORF">NPIL_136291</name>
</gene>
<reference evidence="1" key="1">
    <citation type="submission" date="2020-08" db="EMBL/GenBank/DDBJ databases">
        <title>Multicomponent nature underlies the extraordinary mechanical properties of spider dragline silk.</title>
        <authorList>
            <person name="Kono N."/>
            <person name="Nakamura H."/>
            <person name="Mori M."/>
            <person name="Yoshida Y."/>
            <person name="Ohtoshi R."/>
            <person name="Malay A.D."/>
            <person name="Moran D.A.P."/>
            <person name="Tomita M."/>
            <person name="Numata K."/>
            <person name="Arakawa K."/>
        </authorList>
    </citation>
    <scope>NUCLEOTIDE SEQUENCE</scope>
</reference>
<evidence type="ECO:0000313" key="1">
    <source>
        <dbReference type="EMBL" id="GFT88261.1"/>
    </source>
</evidence>
<dbReference type="PANTHER" id="PTHR38681:SF1">
    <property type="entry name" value="RETROVIRUS-RELATED POL POLYPROTEIN FROM TRANSPOSON 412-LIKE PROTEIN"/>
    <property type="match status" value="1"/>
</dbReference>
<organism evidence="1 2">
    <name type="scientific">Nephila pilipes</name>
    <name type="common">Giant wood spider</name>
    <name type="synonym">Nephila maculata</name>
    <dbReference type="NCBI Taxonomy" id="299642"/>
    <lineage>
        <taxon>Eukaryota</taxon>
        <taxon>Metazoa</taxon>
        <taxon>Ecdysozoa</taxon>
        <taxon>Arthropoda</taxon>
        <taxon>Chelicerata</taxon>
        <taxon>Arachnida</taxon>
        <taxon>Araneae</taxon>
        <taxon>Araneomorphae</taxon>
        <taxon>Entelegynae</taxon>
        <taxon>Araneoidea</taxon>
        <taxon>Nephilidae</taxon>
        <taxon>Nephila</taxon>
    </lineage>
</organism>
<dbReference type="AlphaFoldDB" id="A0A8X6U7B0"/>
<evidence type="ECO:0000313" key="2">
    <source>
        <dbReference type="Proteomes" id="UP000887013"/>
    </source>
</evidence>
<dbReference type="Proteomes" id="UP000887013">
    <property type="component" value="Unassembled WGS sequence"/>
</dbReference>
<protein>
    <submittedName>
        <fullName evidence="1">Transposon Ty3-G Gag-Pol polyprotein</fullName>
    </submittedName>
</protein>
<name>A0A8X6U7B0_NEPPI</name>
<dbReference type="PANTHER" id="PTHR38681">
    <property type="entry name" value="RETROVIRUS-RELATED POL POLYPROTEIN FROM TRANSPOSON 412-LIKE PROTEIN-RELATED"/>
    <property type="match status" value="1"/>
</dbReference>
<sequence>MTRKSNETDYFLEPFCLPHNEKGMNTLGSNWSAKNPSLKCIRYFSPPELIGTTSGSKTTFVTRGTRSNASFSFSSSSTTTTCRFVTKDFFHSPCTFLRLDRVRRSLESPYAGPYKVVKRTSKVFKLEMDGQQHTVFIDRLKPAPLFSDFDNKNTPSDVITRFSRLSRPVVGLQSSPSS</sequence>